<evidence type="ECO:0000256" key="1">
    <source>
        <dbReference type="ARBA" id="ARBA00004651"/>
    </source>
</evidence>
<dbReference type="PANTHER" id="PTHR24221">
    <property type="entry name" value="ATP-BINDING CASSETTE SUB-FAMILY B"/>
    <property type="match status" value="1"/>
</dbReference>
<evidence type="ECO:0000259" key="11">
    <source>
        <dbReference type="PROSITE" id="PS50929"/>
    </source>
</evidence>
<keyword evidence="6 9" id="KW-1133">Transmembrane helix</keyword>
<evidence type="ECO:0000256" key="9">
    <source>
        <dbReference type="SAM" id="Phobius"/>
    </source>
</evidence>
<accession>A0A0F6SDZ7</accession>
<keyword evidence="7 9" id="KW-0472">Membrane</keyword>
<dbReference type="InterPro" id="IPR039421">
    <property type="entry name" value="Type_1_exporter"/>
</dbReference>
<keyword evidence="5" id="KW-0653">Protein transport</keyword>
<dbReference type="PROSITE" id="PS50990">
    <property type="entry name" value="PEPTIDASE_C39"/>
    <property type="match status" value="1"/>
</dbReference>
<keyword evidence="14" id="KW-1185">Reference proteome</keyword>
<keyword evidence="3" id="KW-0547">Nucleotide-binding</keyword>
<evidence type="ECO:0000256" key="6">
    <source>
        <dbReference type="ARBA" id="ARBA00022989"/>
    </source>
</evidence>
<feature type="transmembrane region" description="Helical" evidence="9">
    <location>
        <begin position="438"/>
        <end position="458"/>
    </location>
</feature>
<dbReference type="Gene3D" id="3.40.50.300">
    <property type="entry name" value="P-loop containing nucleotide triphosphate hydrolases"/>
    <property type="match status" value="1"/>
</dbReference>
<dbReference type="GO" id="GO:0008233">
    <property type="term" value="F:peptidase activity"/>
    <property type="evidence" value="ECO:0007669"/>
    <property type="project" value="InterPro"/>
</dbReference>
<dbReference type="STRING" id="927083.DB32_001463"/>
<dbReference type="GO" id="GO:0015031">
    <property type="term" value="P:protein transport"/>
    <property type="evidence" value="ECO:0007669"/>
    <property type="project" value="UniProtKB-KW"/>
</dbReference>
<dbReference type="Gene3D" id="1.20.1560.10">
    <property type="entry name" value="ABC transporter type 1, transmembrane domain"/>
    <property type="match status" value="1"/>
</dbReference>
<dbReference type="InterPro" id="IPR005074">
    <property type="entry name" value="Peptidase_C39"/>
</dbReference>
<dbReference type="PANTHER" id="PTHR24221:SF654">
    <property type="entry name" value="ATP-BINDING CASSETTE SUB-FAMILY B MEMBER 6"/>
    <property type="match status" value="1"/>
</dbReference>
<dbReference type="Pfam" id="PF00664">
    <property type="entry name" value="ABC_membrane"/>
    <property type="match status" value="1"/>
</dbReference>
<dbReference type="GO" id="GO:0016887">
    <property type="term" value="F:ATP hydrolysis activity"/>
    <property type="evidence" value="ECO:0007669"/>
    <property type="project" value="InterPro"/>
</dbReference>
<feature type="transmembrane region" description="Helical" evidence="9">
    <location>
        <begin position="516"/>
        <end position="540"/>
    </location>
</feature>
<evidence type="ECO:0000256" key="7">
    <source>
        <dbReference type="ARBA" id="ARBA00023136"/>
    </source>
</evidence>
<proteinExistence type="predicted"/>
<dbReference type="InterPro" id="IPR027417">
    <property type="entry name" value="P-loop_NTPase"/>
</dbReference>
<dbReference type="EMBL" id="CP011125">
    <property type="protein sequence ID" value="AKF04314.1"/>
    <property type="molecule type" value="Genomic_DNA"/>
</dbReference>
<feature type="domain" description="ABC transporter" evidence="10">
    <location>
        <begin position="609"/>
        <end position="842"/>
    </location>
</feature>
<evidence type="ECO:0000256" key="8">
    <source>
        <dbReference type="ARBA" id="ARBA00043264"/>
    </source>
</evidence>
<evidence type="ECO:0000256" key="4">
    <source>
        <dbReference type="ARBA" id="ARBA00022840"/>
    </source>
</evidence>
<dbReference type="GO" id="GO:0006508">
    <property type="term" value="P:proteolysis"/>
    <property type="evidence" value="ECO:0007669"/>
    <property type="project" value="InterPro"/>
</dbReference>
<evidence type="ECO:0000256" key="3">
    <source>
        <dbReference type="ARBA" id="ARBA00022741"/>
    </source>
</evidence>
<keyword evidence="8" id="KW-0080">Bacteriocin transport</keyword>
<reference evidence="13 14" key="1">
    <citation type="submission" date="2015-03" db="EMBL/GenBank/DDBJ databases">
        <title>Genome assembly of Sandaracinus amylolyticus DSM 53668.</title>
        <authorList>
            <person name="Sharma G."/>
            <person name="Subramanian S."/>
        </authorList>
    </citation>
    <scope>NUCLEOTIDE SEQUENCE [LARGE SCALE GENOMIC DNA]</scope>
    <source>
        <strain evidence="13 14">DSM 53668</strain>
    </source>
</reference>
<keyword evidence="2 9" id="KW-0812">Transmembrane</keyword>
<dbReference type="Gene3D" id="3.90.70.10">
    <property type="entry name" value="Cysteine proteinases"/>
    <property type="match status" value="1"/>
</dbReference>
<evidence type="ECO:0000259" key="10">
    <source>
        <dbReference type="PROSITE" id="PS50893"/>
    </source>
</evidence>
<dbReference type="PROSITE" id="PS50929">
    <property type="entry name" value="ABC_TM1F"/>
    <property type="match status" value="1"/>
</dbReference>
<feature type="transmembrane region" description="Helical" evidence="9">
    <location>
        <begin position="334"/>
        <end position="352"/>
    </location>
</feature>
<dbReference type="GO" id="GO:0005886">
    <property type="term" value="C:plasma membrane"/>
    <property type="evidence" value="ECO:0007669"/>
    <property type="project" value="UniProtKB-SubCell"/>
</dbReference>
<keyword evidence="5" id="KW-0813">Transport</keyword>
<feature type="domain" description="ABC transmembrane type-1" evidence="11">
    <location>
        <begin position="299"/>
        <end position="559"/>
    </location>
</feature>
<dbReference type="InterPro" id="IPR011527">
    <property type="entry name" value="ABC1_TM_dom"/>
</dbReference>
<dbReference type="InterPro" id="IPR003593">
    <property type="entry name" value="AAA+_ATPase"/>
</dbReference>
<dbReference type="PROSITE" id="PS50893">
    <property type="entry name" value="ABC_TRANSPORTER_2"/>
    <property type="match status" value="1"/>
</dbReference>
<feature type="transmembrane region" description="Helical" evidence="9">
    <location>
        <begin position="411"/>
        <end position="432"/>
    </location>
</feature>
<sequence length="873" mass="93557">MQTSSMDCGPAALKCLLEGFGVHVGYGRLREACHTDVDGTSIDTLEDVARALGLDAEQLLVPYDHVLAPESGSLPAIVIVRLPSGFTHFVVIYRRHGPFVQVMDPATGRRWTTVALLQRDLYQHRMAVPAAAFREYAVSKEMSAVLDRRMASIGIESAERAALWATAIADPGPWGIAALDAAVRVVAALATAGELERGSASTIVAALARRAAEHPNVIPERMWTAHLCPADDADEPHVMMRGAVVLRAKGLIAKTEGDALDTPDAAESEVLRRALDEARPAALRELVRVLAKDGVVAPIACTIAIAMAAIGALVEALLLRGMLDLGVMLPLREQRIAAVLAMIALLATTMALELPQTAMVQTLGRRLEARLRVALQTKIPRLPDRFFQSRLTSDMAQRSHSLSSLQALPRLGGSLLASFFGLIATVTGLVWLDPAGAPIAIESAVLAIVLPLVFVPVLSERELRVQTHLGAIARYYLDALLGITAVRAHSAERAVRREHESLLVEWQRSARAMSSAAVRVDTLVALAGAALAIVSIAGYLARGGALGGSLLVAYWALAIPMLGEQVALSARLYPHVRGTFLRLLEPLDAPEDPVPDVVASGAAQDAVALRFDAVEVRAGGHRVLHDVELTIAAGEHVAIVGQSGAGKSSLLATLLGFYTPIHGEVRVDGAPLDPARLASLRRELAWIDPAVQLWNRSLLANLRYGADDPAIAPGRVLDEAHLLPILERLPDGLATPLGEGGALLSGGEGQRVRAARAFLRSNVRLALLDEPFRGLDRDARRTLTERARHIFREATLLAVTHDVRDTSSFDRVVVIEDGQVIEDGAPAELLAAEGSRYRALFDADVALADRLWGEGVFRRIHVSCGALREERAQ</sequence>
<dbReference type="SUPFAM" id="SSF52540">
    <property type="entry name" value="P-loop containing nucleoside triphosphate hydrolases"/>
    <property type="match status" value="1"/>
</dbReference>
<dbReference type="SUPFAM" id="SSF90123">
    <property type="entry name" value="ABC transporter transmembrane region"/>
    <property type="match status" value="1"/>
</dbReference>
<dbReference type="Pfam" id="PF00005">
    <property type="entry name" value="ABC_tran"/>
    <property type="match status" value="1"/>
</dbReference>
<dbReference type="InterPro" id="IPR003439">
    <property type="entry name" value="ABC_transporter-like_ATP-bd"/>
</dbReference>
<dbReference type="GO" id="GO:0140359">
    <property type="term" value="F:ABC-type transporter activity"/>
    <property type="evidence" value="ECO:0007669"/>
    <property type="project" value="InterPro"/>
</dbReference>
<evidence type="ECO:0000313" key="13">
    <source>
        <dbReference type="EMBL" id="AKF04314.1"/>
    </source>
</evidence>
<dbReference type="InterPro" id="IPR036640">
    <property type="entry name" value="ABC1_TM_sf"/>
</dbReference>
<evidence type="ECO:0000313" key="14">
    <source>
        <dbReference type="Proteomes" id="UP000034883"/>
    </source>
</evidence>
<name>A0A0F6SDZ7_9BACT</name>
<dbReference type="GO" id="GO:0043213">
    <property type="term" value="P:bacteriocin transport"/>
    <property type="evidence" value="ECO:0007669"/>
    <property type="project" value="UniProtKB-KW"/>
</dbReference>
<organism evidence="13 14">
    <name type="scientific">Sandaracinus amylolyticus</name>
    <dbReference type="NCBI Taxonomy" id="927083"/>
    <lineage>
        <taxon>Bacteria</taxon>
        <taxon>Pseudomonadati</taxon>
        <taxon>Myxococcota</taxon>
        <taxon>Polyangia</taxon>
        <taxon>Polyangiales</taxon>
        <taxon>Sandaracinaceae</taxon>
        <taxon>Sandaracinus</taxon>
    </lineage>
</organism>
<feature type="transmembrane region" description="Helical" evidence="9">
    <location>
        <begin position="294"/>
        <end position="314"/>
    </location>
</feature>
<dbReference type="SMART" id="SM00382">
    <property type="entry name" value="AAA"/>
    <property type="match status" value="1"/>
</dbReference>
<dbReference type="GO" id="GO:0005524">
    <property type="term" value="F:ATP binding"/>
    <property type="evidence" value="ECO:0007669"/>
    <property type="project" value="UniProtKB-KW"/>
</dbReference>
<dbReference type="GO" id="GO:0034040">
    <property type="term" value="F:ATPase-coupled lipid transmembrane transporter activity"/>
    <property type="evidence" value="ECO:0007669"/>
    <property type="project" value="TreeGrafter"/>
</dbReference>
<dbReference type="Pfam" id="PF03412">
    <property type="entry name" value="Peptidase_C39"/>
    <property type="match status" value="1"/>
</dbReference>
<evidence type="ECO:0000256" key="5">
    <source>
        <dbReference type="ARBA" id="ARBA00022927"/>
    </source>
</evidence>
<dbReference type="KEGG" id="samy:DB32_001463"/>
<evidence type="ECO:0000256" key="2">
    <source>
        <dbReference type="ARBA" id="ARBA00022692"/>
    </source>
</evidence>
<comment type="subcellular location">
    <subcellularLocation>
        <location evidence="1">Cell membrane</location>
        <topology evidence="1">Multi-pass membrane protein</topology>
    </subcellularLocation>
</comment>
<feature type="domain" description="Peptidase C39" evidence="12">
    <location>
        <begin position="2"/>
        <end position="128"/>
    </location>
</feature>
<keyword evidence="4" id="KW-0067">ATP-binding</keyword>
<dbReference type="AlphaFoldDB" id="A0A0F6SDZ7"/>
<protein>
    <submittedName>
        <fullName evidence="13">Putative ABC iron siderophore transporter</fullName>
    </submittedName>
</protein>
<dbReference type="Proteomes" id="UP000034883">
    <property type="component" value="Chromosome"/>
</dbReference>
<evidence type="ECO:0000259" key="12">
    <source>
        <dbReference type="PROSITE" id="PS50990"/>
    </source>
</evidence>
<gene>
    <name evidence="13" type="ORF">DB32_001463</name>
</gene>